<proteinExistence type="inferred from homology"/>
<evidence type="ECO:0000256" key="1">
    <source>
        <dbReference type="ARBA" id="ARBA00004418"/>
    </source>
</evidence>
<dbReference type="AlphaFoldDB" id="A0A9X1Z8L2"/>
<feature type="domain" description="MucB/RseB N-terminal" evidence="6">
    <location>
        <begin position="22"/>
        <end position="202"/>
    </location>
</feature>
<dbReference type="GO" id="GO:0045152">
    <property type="term" value="F:antisigma factor binding"/>
    <property type="evidence" value="ECO:0007669"/>
    <property type="project" value="TreeGrafter"/>
</dbReference>
<evidence type="ECO:0000256" key="4">
    <source>
        <dbReference type="ARBA" id="ARBA00022764"/>
    </source>
</evidence>
<evidence type="ECO:0000256" key="3">
    <source>
        <dbReference type="ARBA" id="ARBA00022729"/>
    </source>
</evidence>
<name>A0A9X1Z8L2_9GAMM</name>
<dbReference type="InterPro" id="IPR005588">
    <property type="entry name" value="MucB_RseB"/>
</dbReference>
<protein>
    <submittedName>
        <fullName evidence="8">MucB/RseB C-terminal domain-containing protein</fullName>
    </submittedName>
</protein>
<comment type="similarity">
    <text evidence="2">Belongs to the RseB family.</text>
</comment>
<gene>
    <name evidence="8" type="ORF">L2749_10145</name>
</gene>
<comment type="subcellular location">
    <subcellularLocation>
        <location evidence="1">Periplasm</location>
    </subcellularLocation>
</comment>
<sequence length="310" mass="34842">MRLILLALLVLTFSTHAEEDLSAKAWLKNMSQAMRDKQFKVSIIQLQADHIRPLVYIHGIVDNQEIALLEYLNGPPKNAIRVGNRVTFIEHDQPAYSVSAPRIQGVWPAALAGDISQLEQGYQFVIGGRSRIAGRPGQMIRLLAKDENRYDAQVWVDMETYLPLRFDTLNQEKQLLEQTMVVELLELSEPANILIEAAKQDWPAVINQAERTDGKNWQFTWLPQGFDVVVRDHHRLIGIHEPVEYIALTDGLANISVYVARSGENPMPNELLTRNGLSMVVVKVGALEVVAIGKVPSETLERIANSLVLK</sequence>
<dbReference type="CDD" id="cd16327">
    <property type="entry name" value="RseB"/>
    <property type="match status" value="1"/>
</dbReference>
<feature type="domain" description="MucB/RseB C-terminal" evidence="7">
    <location>
        <begin position="213"/>
        <end position="307"/>
    </location>
</feature>
<dbReference type="GO" id="GO:0030288">
    <property type="term" value="C:outer membrane-bounded periplasmic space"/>
    <property type="evidence" value="ECO:0007669"/>
    <property type="project" value="TreeGrafter"/>
</dbReference>
<dbReference type="PIRSF" id="PIRSF005427">
    <property type="entry name" value="RseB"/>
    <property type="match status" value="1"/>
</dbReference>
<evidence type="ECO:0000256" key="2">
    <source>
        <dbReference type="ARBA" id="ARBA00008150"/>
    </source>
</evidence>
<dbReference type="Pfam" id="PF17188">
    <property type="entry name" value="MucB_RseB_C"/>
    <property type="match status" value="1"/>
</dbReference>
<dbReference type="Proteomes" id="UP001139408">
    <property type="component" value="Unassembled WGS sequence"/>
</dbReference>
<dbReference type="RefSeq" id="WP_188925087.1">
    <property type="nucleotide sequence ID" value="NZ_BMQI01000019.1"/>
</dbReference>
<keyword evidence="4" id="KW-0574">Periplasm</keyword>
<evidence type="ECO:0000313" key="8">
    <source>
        <dbReference type="EMBL" id="MCL1105617.1"/>
    </source>
</evidence>
<comment type="caution">
    <text evidence="8">The sequence shown here is derived from an EMBL/GenBank/DDBJ whole genome shotgun (WGS) entry which is preliminary data.</text>
</comment>
<dbReference type="PANTHER" id="PTHR38782">
    <property type="match status" value="1"/>
</dbReference>
<evidence type="ECO:0000256" key="5">
    <source>
        <dbReference type="SAM" id="SignalP"/>
    </source>
</evidence>
<organism evidence="8 9">
    <name type="scientific">Shewanella algicola</name>
    <dbReference type="NCBI Taxonomy" id="640633"/>
    <lineage>
        <taxon>Bacteria</taxon>
        <taxon>Pseudomonadati</taxon>
        <taxon>Pseudomonadota</taxon>
        <taxon>Gammaproteobacteria</taxon>
        <taxon>Alteromonadales</taxon>
        <taxon>Shewanellaceae</taxon>
        <taxon>Shewanella</taxon>
    </lineage>
</organism>
<feature type="chain" id="PRO_5040968723" evidence="5">
    <location>
        <begin position="18"/>
        <end position="310"/>
    </location>
</feature>
<keyword evidence="9" id="KW-1185">Reference proteome</keyword>
<dbReference type="InterPro" id="IPR033436">
    <property type="entry name" value="MucB/RseB_C"/>
</dbReference>
<evidence type="ECO:0000259" key="7">
    <source>
        <dbReference type="Pfam" id="PF17188"/>
    </source>
</evidence>
<accession>A0A9X1Z8L2</accession>
<evidence type="ECO:0000259" key="6">
    <source>
        <dbReference type="Pfam" id="PF03888"/>
    </source>
</evidence>
<dbReference type="Gene3D" id="2.50.20.10">
    <property type="entry name" value="Lipoprotein localisation LolA/LolB/LppX"/>
    <property type="match status" value="1"/>
</dbReference>
<dbReference type="GO" id="GO:0032885">
    <property type="term" value="P:regulation of polysaccharide biosynthetic process"/>
    <property type="evidence" value="ECO:0007669"/>
    <property type="project" value="TreeGrafter"/>
</dbReference>
<evidence type="ECO:0000313" key="9">
    <source>
        <dbReference type="Proteomes" id="UP001139408"/>
    </source>
</evidence>
<feature type="signal peptide" evidence="5">
    <location>
        <begin position="1"/>
        <end position="17"/>
    </location>
</feature>
<dbReference type="InterPro" id="IPR033434">
    <property type="entry name" value="MucB/RseB_N"/>
</dbReference>
<reference evidence="8" key="1">
    <citation type="submission" date="2022-01" db="EMBL/GenBank/DDBJ databases">
        <title>Whole genome-based taxonomy of the Shewanellaceae.</title>
        <authorList>
            <person name="Martin-Rodriguez A.J."/>
        </authorList>
    </citation>
    <scope>NUCLEOTIDE SEQUENCE</scope>
    <source>
        <strain evidence="8">DSM 23803</strain>
    </source>
</reference>
<dbReference type="InterPro" id="IPR038484">
    <property type="entry name" value="MucB/RseB_C_sf"/>
</dbReference>
<dbReference type="PANTHER" id="PTHR38782:SF1">
    <property type="entry name" value="SIGMA-E FACTOR REGULATORY PROTEIN RSEB"/>
    <property type="match status" value="1"/>
</dbReference>
<dbReference type="EMBL" id="JAKILJ010000020">
    <property type="protein sequence ID" value="MCL1105617.1"/>
    <property type="molecule type" value="Genomic_DNA"/>
</dbReference>
<keyword evidence="3 5" id="KW-0732">Signal</keyword>
<dbReference type="Gene3D" id="3.30.200.100">
    <property type="entry name" value="MucB/RseB, C-terminal domain"/>
    <property type="match status" value="1"/>
</dbReference>
<dbReference type="Pfam" id="PF03888">
    <property type="entry name" value="MucB_RseB"/>
    <property type="match status" value="1"/>
</dbReference>